<reference evidence="1 2" key="1">
    <citation type="journal article" date="2018" name="Mol. Plant">
        <title>The genome of Artemisia annua provides insight into the evolution of Asteraceae family and artemisinin biosynthesis.</title>
        <authorList>
            <person name="Shen Q."/>
            <person name="Zhang L."/>
            <person name="Liao Z."/>
            <person name="Wang S."/>
            <person name="Yan T."/>
            <person name="Shi P."/>
            <person name="Liu M."/>
            <person name="Fu X."/>
            <person name="Pan Q."/>
            <person name="Wang Y."/>
            <person name="Lv Z."/>
            <person name="Lu X."/>
            <person name="Zhang F."/>
            <person name="Jiang W."/>
            <person name="Ma Y."/>
            <person name="Chen M."/>
            <person name="Hao X."/>
            <person name="Li L."/>
            <person name="Tang Y."/>
            <person name="Lv G."/>
            <person name="Zhou Y."/>
            <person name="Sun X."/>
            <person name="Brodelius P.E."/>
            <person name="Rose J.K.C."/>
            <person name="Tang K."/>
        </authorList>
    </citation>
    <scope>NUCLEOTIDE SEQUENCE [LARGE SCALE GENOMIC DNA]</scope>
    <source>
        <strain evidence="2">cv. Huhao1</strain>
        <tissue evidence="1">Leaf</tissue>
    </source>
</reference>
<dbReference type="OrthoDB" id="1751005at2759"/>
<accession>A0A2U1LNW1</accession>
<comment type="caution">
    <text evidence="1">The sequence shown here is derived from an EMBL/GenBank/DDBJ whole genome shotgun (WGS) entry which is preliminary data.</text>
</comment>
<sequence length="134" mass="15380">MEVNADGWNLMFFNDDESFRRWKEKLLGSVEGDFNGQIVLEKDTTYLIDYVLCVGHFLPKNSSILLHDEVIIRVGVVLDMKSQIGESIHSFMTMAISDFYALNNDYKTRIVLHTRDSKGDPLQALSAGYTWRLV</sequence>
<dbReference type="PANTHER" id="PTHR34836:SF6">
    <property type="entry name" value="PERIPLASMIC BINDING PROTEIN-LIKE I"/>
    <property type="match status" value="1"/>
</dbReference>
<protein>
    <submittedName>
        <fullName evidence="1">Periplasmic binding protein-like I</fullName>
    </submittedName>
</protein>
<proteinExistence type="predicted"/>
<name>A0A2U1LNW1_ARTAN</name>
<gene>
    <name evidence="1" type="ORF">CTI12_AA470540</name>
</gene>
<keyword evidence="2" id="KW-1185">Reference proteome</keyword>
<dbReference type="EMBL" id="PKPP01008434">
    <property type="protein sequence ID" value="PWA50697.1"/>
    <property type="molecule type" value="Genomic_DNA"/>
</dbReference>
<evidence type="ECO:0000313" key="2">
    <source>
        <dbReference type="Proteomes" id="UP000245207"/>
    </source>
</evidence>
<dbReference type="InterPro" id="IPR015683">
    <property type="entry name" value="Ionotropic_Glu_rcpt"/>
</dbReference>
<dbReference type="STRING" id="35608.A0A2U1LNW1"/>
<dbReference type="PANTHER" id="PTHR34836">
    <property type="entry name" value="OS06G0188250 PROTEIN"/>
    <property type="match status" value="1"/>
</dbReference>
<dbReference type="AlphaFoldDB" id="A0A2U1LNW1"/>
<dbReference type="Proteomes" id="UP000245207">
    <property type="component" value="Unassembled WGS sequence"/>
</dbReference>
<evidence type="ECO:0000313" key="1">
    <source>
        <dbReference type="EMBL" id="PWA50697.1"/>
    </source>
</evidence>
<organism evidence="1 2">
    <name type="scientific">Artemisia annua</name>
    <name type="common">Sweet wormwood</name>
    <dbReference type="NCBI Taxonomy" id="35608"/>
    <lineage>
        <taxon>Eukaryota</taxon>
        <taxon>Viridiplantae</taxon>
        <taxon>Streptophyta</taxon>
        <taxon>Embryophyta</taxon>
        <taxon>Tracheophyta</taxon>
        <taxon>Spermatophyta</taxon>
        <taxon>Magnoliopsida</taxon>
        <taxon>eudicotyledons</taxon>
        <taxon>Gunneridae</taxon>
        <taxon>Pentapetalae</taxon>
        <taxon>asterids</taxon>
        <taxon>campanulids</taxon>
        <taxon>Asterales</taxon>
        <taxon>Asteraceae</taxon>
        <taxon>Asteroideae</taxon>
        <taxon>Anthemideae</taxon>
        <taxon>Artemisiinae</taxon>
        <taxon>Artemisia</taxon>
    </lineage>
</organism>